<dbReference type="eggNOG" id="arCOG01904">
    <property type="taxonomic scope" value="Archaea"/>
</dbReference>
<evidence type="ECO:0000313" key="20">
    <source>
        <dbReference type="Proteomes" id="UP000013307"/>
    </source>
</evidence>
<keyword evidence="10 17" id="KW-0547">Nucleotide-binding</keyword>
<dbReference type="UniPathway" id="UPA00276">
    <property type="reaction ID" value="UER00929"/>
</dbReference>
<dbReference type="PANTHER" id="PTHR40706">
    <property type="entry name" value="RIBOFLAVIN KINASE"/>
    <property type="match status" value="1"/>
</dbReference>
<comment type="catalytic activity">
    <reaction evidence="16 17">
        <text>riboflavin + CTP = CDP + FMN + H(+)</text>
        <dbReference type="Rhea" id="RHEA:25021"/>
        <dbReference type="ChEBI" id="CHEBI:15378"/>
        <dbReference type="ChEBI" id="CHEBI:37563"/>
        <dbReference type="ChEBI" id="CHEBI:57986"/>
        <dbReference type="ChEBI" id="CHEBI:58069"/>
        <dbReference type="ChEBI" id="CHEBI:58210"/>
        <dbReference type="EC" id="2.7.1.161"/>
    </reaction>
</comment>
<feature type="binding site" evidence="17">
    <location>
        <begin position="106"/>
        <end position="111"/>
    </location>
    <ligand>
        <name>CDP</name>
        <dbReference type="ChEBI" id="CHEBI:58069"/>
    </ligand>
</feature>
<evidence type="ECO:0000256" key="7">
    <source>
        <dbReference type="ARBA" id="ARBA00022643"/>
    </source>
</evidence>
<comment type="caution">
    <text evidence="17">Lacks conserved residue(s) required for the propagation of feature annotation.</text>
</comment>
<reference evidence="19 20" key="1">
    <citation type="journal article" date="2013" name="Genome Announc.">
        <title>Complete Genome Sequence of the Thermophilic and Facultatively Chemolithoautotrophic Sulfate Reducer Archaeoglobus sulfaticallidus Strain PM70-1T.</title>
        <authorList>
            <person name="Stokke R."/>
            <person name="Hocking W.P."/>
            <person name="Steinsbu B.O."/>
            <person name="Steen I.H."/>
        </authorList>
    </citation>
    <scope>NUCLEOTIDE SEQUENCE [LARGE SCALE GENOMIC DNA]</scope>
    <source>
        <strain evidence="19">PM70-1</strain>
    </source>
</reference>
<comment type="similarity">
    <text evidence="3 17">Belongs to the archaeal riboflavin kinase family.</text>
</comment>
<keyword evidence="12 17" id="KW-0460">Magnesium</keyword>
<comment type="function">
    <text evidence="1 17">Catalyzes the CTP-dependent phosphorylation of riboflavin (vitamin B2) to form flavin mononucleotide (FMN).</text>
</comment>
<evidence type="ECO:0000256" key="14">
    <source>
        <dbReference type="ARBA" id="ARBA00030544"/>
    </source>
</evidence>
<dbReference type="EC" id="2.7.1.161" evidence="4 17"/>
<dbReference type="InterPro" id="IPR000485">
    <property type="entry name" value="AsnC-type_HTH_dom"/>
</dbReference>
<name>N0BGD0_9EURY</name>
<evidence type="ECO:0000256" key="5">
    <source>
        <dbReference type="ARBA" id="ARBA00017394"/>
    </source>
</evidence>
<dbReference type="InterPro" id="IPR023465">
    <property type="entry name" value="Riboflavin_kinase_dom_sf"/>
</dbReference>
<dbReference type="Pfam" id="PF01982">
    <property type="entry name" value="CTP-dep_RFKase"/>
    <property type="match status" value="1"/>
</dbReference>
<evidence type="ECO:0000256" key="6">
    <source>
        <dbReference type="ARBA" id="ARBA00022630"/>
    </source>
</evidence>
<evidence type="ECO:0000256" key="16">
    <source>
        <dbReference type="ARBA" id="ARBA00047857"/>
    </source>
</evidence>
<dbReference type="PANTHER" id="PTHR40706:SF1">
    <property type="entry name" value="RIBOFLAVIN KINASE"/>
    <property type="match status" value="1"/>
</dbReference>
<evidence type="ECO:0000256" key="11">
    <source>
        <dbReference type="ARBA" id="ARBA00022777"/>
    </source>
</evidence>
<feature type="binding site" evidence="17">
    <location>
        <begin position="205"/>
        <end position="208"/>
    </location>
    <ligand>
        <name>CDP</name>
        <dbReference type="ChEBI" id="CHEBI:58069"/>
    </ligand>
</feature>
<evidence type="ECO:0000256" key="2">
    <source>
        <dbReference type="ARBA" id="ARBA00005219"/>
    </source>
</evidence>
<dbReference type="InterPro" id="IPR012318">
    <property type="entry name" value="HTH_CRP"/>
</dbReference>
<dbReference type="HOGENOM" id="CLU_088476_0_0_2"/>
<keyword evidence="7 17" id="KW-0288">FMN</keyword>
<feature type="binding site" evidence="17">
    <location>
        <position position="200"/>
    </location>
    <ligand>
        <name>FMN</name>
        <dbReference type="ChEBI" id="CHEBI:58210"/>
    </ligand>
</feature>
<dbReference type="GO" id="GO:0000287">
    <property type="term" value="F:magnesium ion binding"/>
    <property type="evidence" value="ECO:0007669"/>
    <property type="project" value="UniProtKB-UniRule"/>
</dbReference>
<dbReference type="SUPFAM" id="SSF46785">
    <property type="entry name" value="Winged helix' DNA-binding domain"/>
    <property type="match status" value="1"/>
</dbReference>
<evidence type="ECO:0000256" key="8">
    <source>
        <dbReference type="ARBA" id="ARBA00022679"/>
    </source>
</evidence>
<keyword evidence="8 17" id="KW-0808">Transferase</keyword>
<feature type="binding site" evidence="17">
    <location>
        <position position="135"/>
    </location>
    <ligand>
        <name>Mg(2+)</name>
        <dbReference type="ChEBI" id="CHEBI:18420"/>
    </ligand>
</feature>
<dbReference type="Gene3D" id="1.10.10.10">
    <property type="entry name" value="Winged helix-like DNA-binding domain superfamily/Winged helix DNA-binding domain"/>
    <property type="match status" value="1"/>
</dbReference>
<dbReference type="Proteomes" id="UP000013307">
    <property type="component" value="Chromosome"/>
</dbReference>
<dbReference type="SUPFAM" id="SSF82114">
    <property type="entry name" value="Riboflavin kinase-like"/>
    <property type="match status" value="1"/>
</dbReference>
<dbReference type="InterPro" id="IPR036388">
    <property type="entry name" value="WH-like_DNA-bd_sf"/>
</dbReference>
<evidence type="ECO:0000256" key="12">
    <source>
        <dbReference type="ARBA" id="ARBA00022842"/>
    </source>
</evidence>
<comment type="pathway">
    <text evidence="2 17">Cofactor biosynthesis; FMN biosynthesis; FMN from riboflavin (CTP route): step 1/1.</text>
</comment>
<dbReference type="InterPro" id="IPR023602">
    <property type="entry name" value="Riboflavin_kinase_CTP-dep"/>
</dbReference>
<evidence type="ECO:0000256" key="15">
    <source>
        <dbReference type="ARBA" id="ARBA00033116"/>
    </source>
</evidence>
<keyword evidence="11 17" id="KW-0418">Kinase</keyword>
<dbReference type="HAMAP" id="MF_01285">
    <property type="entry name" value="Riboflavin_kinase"/>
    <property type="match status" value="1"/>
</dbReference>
<dbReference type="EMBL" id="CP005290">
    <property type="protein sequence ID" value="AGK62038.1"/>
    <property type="molecule type" value="Genomic_DNA"/>
</dbReference>
<dbReference type="InterPro" id="IPR036390">
    <property type="entry name" value="WH_DNA-bd_sf"/>
</dbReference>
<dbReference type="Gene3D" id="2.40.30.30">
    <property type="entry name" value="Riboflavin kinase-like"/>
    <property type="match status" value="1"/>
</dbReference>
<accession>N0BGD0</accession>
<evidence type="ECO:0000256" key="4">
    <source>
        <dbReference type="ARBA" id="ARBA00011987"/>
    </source>
</evidence>
<protein>
    <recommendedName>
        <fullName evidence="5 17">Riboflavin kinase</fullName>
        <shortName evidence="17">RFK</shortName>
        <ecNumber evidence="4 17">2.7.1.161</ecNumber>
    </recommendedName>
    <alternativeName>
        <fullName evidence="14 17">CTP-dependent riboflavin kinase</fullName>
    </alternativeName>
    <alternativeName>
        <fullName evidence="15 17">CTP:riboflavin 5'-phosphotransferase</fullName>
    </alternativeName>
    <alternativeName>
        <fullName evidence="13 17">Flavokinase</fullName>
    </alternativeName>
</protein>
<dbReference type="PRINTS" id="PR00033">
    <property type="entry name" value="HTHASNC"/>
</dbReference>
<organism evidence="19 20">
    <name type="scientific">Archaeoglobus sulfaticallidus PM70-1</name>
    <dbReference type="NCBI Taxonomy" id="387631"/>
    <lineage>
        <taxon>Archaea</taxon>
        <taxon>Methanobacteriati</taxon>
        <taxon>Methanobacteriota</taxon>
        <taxon>Archaeoglobi</taxon>
        <taxon>Archaeoglobales</taxon>
        <taxon>Archaeoglobaceae</taxon>
        <taxon>Archaeoglobus</taxon>
    </lineage>
</organism>
<gene>
    <name evidence="17" type="primary">ribK</name>
    <name evidence="19" type="ORF">Asulf_02078</name>
</gene>
<dbReference type="Pfam" id="PF13412">
    <property type="entry name" value="HTH_24"/>
    <property type="match status" value="1"/>
</dbReference>
<evidence type="ECO:0000256" key="17">
    <source>
        <dbReference type="HAMAP-Rule" id="MF_01285"/>
    </source>
</evidence>
<keyword evidence="9 17" id="KW-0479">Metal-binding</keyword>
<evidence type="ECO:0000259" key="18">
    <source>
        <dbReference type="SMART" id="SM00419"/>
    </source>
</evidence>
<dbReference type="GO" id="GO:0009398">
    <property type="term" value="P:FMN biosynthetic process"/>
    <property type="evidence" value="ECO:0007669"/>
    <property type="project" value="UniProtKB-UniRule"/>
</dbReference>
<dbReference type="NCBIfam" id="NF010762">
    <property type="entry name" value="PRK14165.1"/>
    <property type="match status" value="1"/>
</dbReference>
<evidence type="ECO:0000256" key="1">
    <source>
        <dbReference type="ARBA" id="ARBA00003072"/>
    </source>
</evidence>
<dbReference type="KEGG" id="ast:Asulf_02078"/>
<feature type="binding site" evidence="17">
    <location>
        <position position="137"/>
    </location>
    <ligand>
        <name>Mg(2+)</name>
        <dbReference type="ChEBI" id="CHEBI:18420"/>
    </ligand>
</feature>
<feature type="domain" description="HTH crp-type" evidence="18">
    <location>
        <begin position="22"/>
        <end position="73"/>
    </location>
</feature>
<dbReference type="GO" id="GO:0008531">
    <property type="term" value="F:riboflavin kinase activity"/>
    <property type="evidence" value="ECO:0007669"/>
    <property type="project" value="InterPro"/>
</dbReference>
<dbReference type="GO" id="GO:0043565">
    <property type="term" value="F:sequence-specific DNA binding"/>
    <property type="evidence" value="ECO:0007669"/>
    <property type="project" value="InterPro"/>
</dbReference>
<proteinExistence type="inferred from homology"/>
<keyword evidence="6 17" id="KW-0285">Flavoprotein</keyword>
<keyword evidence="20" id="KW-1185">Reference proteome</keyword>
<evidence type="ECO:0000256" key="10">
    <source>
        <dbReference type="ARBA" id="ARBA00022741"/>
    </source>
</evidence>
<sequence length="225" mass="26125">MVCEKYLNLKMIEILKLLALMDAHKRVVKISSKELADKIGQSFQTAARKLKELEENGYILRTIDKDGQYIVITENGEKLLYKEYLDYKKIFESVEEIFIRGKVMSGIGEGRYYVSLDGYRKQFREKLGFDPYPGTLNLKLPKEQAYLRRRIDEEDGIIIHGFKTEDRTFGEVKAFKCKIGDYEGAIVLPQRTHYPKDILEVIAPVKLRDKLGLKDGDFVEVEVFL</sequence>
<dbReference type="GO" id="GO:0000166">
    <property type="term" value="F:nucleotide binding"/>
    <property type="evidence" value="ECO:0007669"/>
    <property type="project" value="UniProtKB-UniRule"/>
</dbReference>
<dbReference type="AlphaFoldDB" id="N0BGD0"/>
<feature type="binding site" evidence="17">
    <location>
        <position position="192"/>
    </location>
    <ligand>
        <name>FMN</name>
        <dbReference type="ChEBI" id="CHEBI:58210"/>
    </ligand>
</feature>
<evidence type="ECO:0000313" key="19">
    <source>
        <dbReference type="EMBL" id="AGK62038.1"/>
    </source>
</evidence>
<dbReference type="GO" id="GO:0009231">
    <property type="term" value="P:riboflavin biosynthetic process"/>
    <property type="evidence" value="ECO:0007669"/>
    <property type="project" value="InterPro"/>
</dbReference>
<evidence type="ECO:0000256" key="3">
    <source>
        <dbReference type="ARBA" id="ARBA00006428"/>
    </source>
</evidence>
<dbReference type="InterPro" id="IPR039063">
    <property type="entry name" value="RibK_CTP-dep"/>
</dbReference>
<comment type="cofactor">
    <cofactor evidence="17">
        <name>Mg(2+)</name>
        <dbReference type="ChEBI" id="CHEBI:18420"/>
    </cofactor>
    <text evidence="17">Binds 1 Mg(2+) ion per subunit.</text>
</comment>
<evidence type="ECO:0000256" key="9">
    <source>
        <dbReference type="ARBA" id="ARBA00022723"/>
    </source>
</evidence>
<dbReference type="InterPro" id="IPR023470">
    <property type="entry name" value="Riboflavin_kinase_archaeal"/>
</dbReference>
<evidence type="ECO:0000256" key="13">
    <source>
        <dbReference type="ARBA" id="ARBA00029789"/>
    </source>
</evidence>
<dbReference type="GO" id="GO:0006355">
    <property type="term" value="P:regulation of DNA-templated transcription"/>
    <property type="evidence" value="ECO:0007669"/>
    <property type="project" value="InterPro"/>
</dbReference>
<dbReference type="STRING" id="387631.Asulf_02078"/>
<dbReference type="SMART" id="SM00419">
    <property type="entry name" value="HTH_CRP"/>
    <property type="match status" value="1"/>
</dbReference>